<evidence type="ECO:0000313" key="3">
    <source>
        <dbReference type="Proteomes" id="UP000052020"/>
    </source>
</evidence>
<gene>
    <name evidence="2" type="ORF">AMK68_04775</name>
</gene>
<protein>
    <submittedName>
        <fullName evidence="2">Fe-S oxidoreductase</fullName>
    </submittedName>
</protein>
<dbReference type="PANTHER" id="PTHR42731:SF1">
    <property type="entry name" value="RADICAL SAM DOMAIN PROTEIN"/>
    <property type="match status" value="1"/>
</dbReference>
<name>A0A0S7XJE7_9BACT</name>
<dbReference type="NCBIfam" id="TIGR03960">
    <property type="entry name" value="rSAM_fuse_unch"/>
    <property type="match status" value="1"/>
</dbReference>
<sequence>MRRGECCGRDPALWYDVLPRVTRPGRYTNREWNAIHKEHAGVRLRVALAYPDTYELGMSHLGLRILYHLLNERDDTVAERVYAPWTDMEEALRARGLLLTTLESATPLRAFDIVGFTLPYELLYTNVLNMLDLGGIPVLAAERTTDDPVVIAGGPCACNPEPLTDFIDAFVLGDGEEVIGEIAEAVMETGRGDRQHLLQRLSEIEGVYVPGFYDVTYAPDGIVAEITARDNAPTSVRSRVVADLDRAYYPTQQIVPYLETVHDRVTLEVMRGCARGCRFCQAGVTYRPVRKRSVDTLLEQARRTLAATGHDEVSLMAFSSADYPDIEELAERLIDEHGDKRVNVSLPSLRMDTFSVRLAERVQRVRRATLTFAPEAATARLREVINKQATDEDLFAAASAAFQSGWNGLKLYFMIGLPTETDDDAAAIGDLLRRLVAFGRRELGTRRGRLRINASVTPFVPKPHTPFQWTAQASTEDLDRHRRLICGEATGKAIHLSWRSPEQSLLEATFALGDRRLGTVVGAAWEAGARFDAWDEMFDFQRWKQAFAACGLDPSFYAHRARGLDERLPWDHLSYGQSKEWLTREIERARGAGGEVA</sequence>
<dbReference type="SFLD" id="SFLDG01082">
    <property type="entry name" value="B12-binding_domain_containing"/>
    <property type="match status" value="1"/>
</dbReference>
<evidence type="ECO:0000259" key="1">
    <source>
        <dbReference type="PROSITE" id="PS51918"/>
    </source>
</evidence>
<dbReference type="Pfam" id="PF04055">
    <property type="entry name" value="Radical_SAM"/>
    <property type="match status" value="1"/>
</dbReference>
<dbReference type="AlphaFoldDB" id="A0A0S7XJE7"/>
<dbReference type="Gene3D" id="3.80.30.20">
    <property type="entry name" value="tm_1862 like domain"/>
    <property type="match status" value="1"/>
</dbReference>
<dbReference type="SMART" id="SM00729">
    <property type="entry name" value="Elp3"/>
    <property type="match status" value="1"/>
</dbReference>
<dbReference type="GO" id="GO:0003824">
    <property type="term" value="F:catalytic activity"/>
    <property type="evidence" value="ECO:0007669"/>
    <property type="project" value="InterPro"/>
</dbReference>
<reference evidence="2 3" key="1">
    <citation type="journal article" date="2015" name="Microbiome">
        <title>Genomic resolution of linkages in carbon, nitrogen, and sulfur cycling among widespread estuary sediment bacteria.</title>
        <authorList>
            <person name="Baker B.J."/>
            <person name="Lazar C.S."/>
            <person name="Teske A.P."/>
            <person name="Dick G.J."/>
        </authorList>
    </citation>
    <scope>NUCLEOTIDE SEQUENCE [LARGE SCALE GENOMIC DNA]</scope>
    <source>
        <strain evidence="2">DG_56</strain>
    </source>
</reference>
<feature type="domain" description="Radical SAM core" evidence="1">
    <location>
        <begin position="259"/>
        <end position="497"/>
    </location>
</feature>
<dbReference type="Proteomes" id="UP000052020">
    <property type="component" value="Unassembled WGS sequence"/>
</dbReference>
<dbReference type="GO" id="GO:0051536">
    <property type="term" value="F:iron-sulfur cluster binding"/>
    <property type="evidence" value="ECO:0007669"/>
    <property type="project" value="InterPro"/>
</dbReference>
<dbReference type="PATRIC" id="fig|1704032.3.peg.835"/>
<dbReference type="CDD" id="cd01335">
    <property type="entry name" value="Radical_SAM"/>
    <property type="match status" value="1"/>
</dbReference>
<evidence type="ECO:0000313" key="2">
    <source>
        <dbReference type="EMBL" id="KPJ62568.1"/>
    </source>
</evidence>
<dbReference type="InterPro" id="IPR023404">
    <property type="entry name" value="rSAM_horseshoe"/>
</dbReference>
<comment type="caution">
    <text evidence="2">The sequence shown here is derived from an EMBL/GenBank/DDBJ whole genome shotgun (WGS) entry which is preliminary data.</text>
</comment>
<accession>A0A0S7XJE7</accession>
<dbReference type="InterPro" id="IPR006638">
    <property type="entry name" value="Elp3/MiaA/NifB-like_rSAM"/>
</dbReference>
<dbReference type="EMBL" id="LIZY01000111">
    <property type="protein sequence ID" value="KPJ62568.1"/>
    <property type="molecule type" value="Genomic_DNA"/>
</dbReference>
<organism evidence="2 3">
    <name type="scientific">candidate division KD3-62 bacterium DG_56</name>
    <dbReference type="NCBI Taxonomy" id="1704032"/>
    <lineage>
        <taxon>Bacteria</taxon>
        <taxon>candidate division KD3-62</taxon>
    </lineage>
</organism>
<dbReference type="PROSITE" id="PS51918">
    <property type="entry name" value="RADICAL_SAM"/>
    <property type="match status" value="1"/>
</dbReference>
<dbReference type="InterPro" id="IPR023862">
    <property type="entry name" value="CHP03960_rSAM"/>
</dbReference>
<dbReference type="PANTHER" id="PTHR42731">
    <property type="entry name" value="SLL1084 PROTEIN"/>
    <property type="match status" value="1"/>
</dbReference>
<dbReference type="Pfam" id="PF19864">
    <property type="entry name" value="Radical_SAM_N2"/>
    <property type="match status" value="1"/>
</dbReference>
<dbReference type="InterPro" id="IPR007197">
    <property type="entry name" value="rSAM"/>
</dbReference>
<dbReference type="InterPro" id="IPR058240">
    <property type="entry name" value="rSAM_sf"/>
</dbReference>
<dbReference type="SFLD" id="SFLDS00029">
    <property type="entry name" value="Radical_SAM"/>
    <property type="match status" value="1"/>
</dbReference>
<dbReference type="SUPFAM" id="SSF102114">
    <property type="entry name" value="Radical SAM enzymes"/>
    <property type="match status" value="1"/>
</dbReference>
<dbReference type="InterPro" id="IPR045784">
    <property type="entry name" value="Radical_SAM_N2"/>
</dbReference>
<proteinExistence type="predicted"/>